<dbReference type="Proteomes" id="UP000064967">
    <property type="component" value="Chromosome"/>
</dbReference>
<organism evidence="1 2">
    <name type="scientific">Labilithrix luteola</name>
    <dbReference type="NCBI Taxonomy" id="1391654"/>
    <lineage>
        <taxon>Bacteria</taxon>
        <taxon>Pseudomonadati</taxon>
        <taxon>Myxococcota</taxon>
        <taxon>Polyangia</taxon>
        <taxon>Polyangiales</taxon>
        <taxon>Labilitrichaceae</taxon>
        <taxon>Labilithrix</taxon>
    </lineage>
</organism>
<name>A0A0K1PQQ8_9BACT</name>
<gene>
    <name evidence="1" type="ORF">AKJ09_02526</name>
</gene>
<dbReference type="InterPro" id="IPR008551">
    <property type="entry name" value="TANGO2"/>
</dbReference>
<dbReference type="STRING" id="1391654.AKJ09_02526"/>
<protein>
    <recommendedName>
        <fullName evidence="3">NRDE family protein</fullName>
    </recommendedName>
</protein>
<dbReference type="PANTHER" id="PTHR17985:SF8">
    <property type="entry name" value="TRANSPORT AND GOLGI ORGANIZATION PROTEIN 2 HOMOLOG"/>
    <property type="match status" value="1"/>
</dbReference>
<dbReference type="PANTHER" id="PTHR17985">
    <property type="entry name" value="SER/THR-RICH PROTEIN T10 IN DGCR REGION"/>
    <property type="match status" value="1"/>
</dbReference>
<dbReference type="EMBL" id="CP012333">
    <property type="protein sequence ID" value="AKU95862.1"/>
    <property type="molecule type" value="Genomic_DNA"/>
</dbReference>
<accession>A0A0K1PQQ8</accession>
<evidence type="ECO:0000313" key="2">
    <source>
        <dbReference type="Proteomes" id="UP000064967"/>
    </source>
</evidence>
<dbReference type="KEGG" id="llu:AKJ09_02526"/>
<evidence type="ECO:0000313" key="1">
    <source>
        <dbReference type="EMBL" id="AKU95862.1"/>
    </source>
</evidence>
<keyword evidence="2" id="KW-1185">Reference proteome</keyword>
<evidence type="ECO:0008006" key="3">
    <source>
        <dbReference type="Google" id="ProtNLM"/>
    </source>
</evidence>
<reference evidence="1 2" key="1">
    <citation type="submission" date="2015-08" db="EMBL/GenBank/DDBJ databases">
        <authorList>
            <person name="Babu N.S."/>
            <person name="Beckwith C.J."/>
            <person name="Beseler K.G."/>
            <person name="Brison A."/>
            <person name="Carone J.V."/>
            <person name="Caskin T.P."/>
            <person name="Diamond M."/>
            <person name="Durham M.E."/>
            <person name="Foxe J.M."/>
            <person name="Go M."/>
            <person name="Henderson B.A."/>
            <person name="Jones I.B."/>
            <person name="McGettigan J.A."/>
            <person name="Micheletti S.J."/>
            <person name="Nasrallah M.E."/>
            <person name="Ortiz D."/>
            <person name="Piller C.R."/>
            <person name="Privatt S.R."/>
            <person name="Schneider S.L."/>
            <person name="Sharp S."/>
            <person name="Smith T.C."/>
            <person name="Stanton J.D."/>
            <person name="Ullery H.E."/>
            <person name="Wilson R.J."/>
            <person name="Serrano M.G."/>
            <person name="Buck G."/>
            <person name="Lee V."/>
            <person name="Wang Y."/>
            <person name="Carvalho R."/>
            <person name="Voegtly L."/>
            <person name="Shi R."/>
            <person name="Duckworth R."/>
            <person name="Johnson A."/>
            <person name="Loviza R."/>
            <person name="Walstead R."/>
            <person name="Shah Z."/>
            <person name="Kiflezghi M."/>
            <person name="Wade K."/>
            <person name="Ball S.L."/>
            <person name="Bradley K.W."/>
            <person name="Asai D.J."/>
            <person name="Bowman C.A."/>
            <person name="Russell D.A."/>
            <person name="Pope W.H."/>
            <person name="Jacobs-Sera D."/>
            <person name="Hendrix R.W."/>
            <person name="Hatfull G.F."/>
        </authorList>
    </citation>
    <scope>NUCLEOTIDE SEQUENCE [LARGE SCALE GENOMIC DNA]</scope>
    <source>
        <strain evidence="1 2">DSM 27648</strain>
    </source>
</reference>
<dbReference type="Gene3D" id="3.60.60.10">
    <property type="entry name" value="Penicillin V Acylase, Chain A"/>
    <property type="match status" value="1"/>
</dbReference>
<dbReference type="AlphaFoldDB" id="A0A0K1PQQ8"/>
<sequence>MCTLFVVAGVVPGYPLVVVANRDERLGRPASPPRIWPGGFLAPRDEVAHGTWLGVNPHGVFVGITNRYLGPQDTSRVSRGAIVAEALAEPSAQAIHAKMAKVRARTHNGFHLVYADGRDVLATISDGEHIARLSLGNGLHAVTERSFGAGDDSARVKRVFAAWSRLARIPLAGDKTPFDVDALGGVLAEHDPNDRLGSTCIHLEGIDYGTRSGMVLALGDDPSKNKMLWAEGPPCTTPFVPVAVPEIRKTG</sequence>
<dbReference type="OrthoDB" id="4380123at2"/>
<proteinExistence type="predicted"/>
<dbReference type="RefSeq" id="WP_146647239.1">
    <property type="nucleotide sequence ID" value="NZ_CP012333.1"/>
</dbReference>
<dbReference type="Pfam" id="PF05742">
    <property type="entry name" value="TANGO2"/>
    <property type="match status" value="1"/>
</dbReference>